<reference evidence="1 2" key="1">
    <citation type="journal article" date="2019" name="Sci. Rep.">
        <title>Orb-weaving spider Araneus ventricosus genome elucidates the spidroin gene catalogue.</title>
        <authorList>
            <person name="Kono N."/>
            <person name="Nakamura H."/>
            <person name="Ohtoshi R."/>
            <person name="Moran D.A.P."/>
            <person name="Shinohara A."/>
            <person name="Yoshida Y."/>
            <person name="Fujiwara M."/>
            <person name="Mori M."/>
            <person name="Tomita M."/>
            <person name="Arakawa K."/>
        </authorList>
    </citation>
    <scope>NUCLEOTIDE SEQUENCE [LARGE SCALE GENOMIC DNA]</scope>
</reference>
<gene>
    <name evidence="1" type="ORF">AVEN_168032_1</name>
</gene>
<keyword evidence="2" id="KW-1185">Reference proteome</keyword>
<evidence type="ECO:0000313" key="2">
    <source>
        <dbReference type="Proteomes" id="UP000499080"/>
    </source>
</evidence>
<comment type="caution">
    <text evidence="1">The sequence shown here is derived from an EMBL/GenBank/DDBJ whole genome shotgun (WGS) entry which is preliminary data.</text>
</comment>
<dbReference type="AlphaFoldDB" id="A0A4Y2JV66"/>
<name>A0A4Y2JV66_ARAVE</name>
<dbReference type="Proteomes" id="UP000499080">
    <property type="component" value="Unassembled WGS sequence"/>
</dbReference>
<proteinExistence type="predicted"/>
<dbReference type="OrthoDB" id="8341223at2759"/>
<dbReference type="EMBL" id="BGPR01003861">
    <property type="protein sequence ID" value="GBM93262.1"/>
    <property type="molecule type" value="Genomic_DNA"/>
</dbReference>
<accession>A0A4Y2JV66</accession>
<evidence type="ECO:0000313" key="1">
    <source>
        <dbReference type="EMBL" id="GBM93262.1"/>
    </source>
</evidence>
<organism evidence="1 2">
    <name type="scientific">Araneus ventricosus</name>
    <name type="common">Orbweaver spider</name>
    <name type="synonym">Epeira ventricosa</name>
    <dbReference type="NCBI Taxonomy" id="182803"/>
    <lineage>
        <taxon>Eukaryota</taxon>
        <taxon>Metazoa</taxon>
        <taxon>Ecdysozoa</taxon>
        <taxon>Arthropoda</taxon>
        <taxon>Chelicerata</taxon>
        <taxon>Arachnida</taxon>
        <taxon>Araneae</taxon>
        <taxon>Araneomorphae</taxon>
        <taxon>Entelegynae</taxon>
        <taxon>Araneoidea</taxon>
        <taxon>Araneidae</taxon>
        <taxon>Araneus</taxon>
    </lineage>
</organism>
<sequence length="113" mass="12589">MSDVRYSGSYASCLLMTLLFATFSNILAVKLQGKSFSGPIQQQPTSYEKQPVVDYKPIDCSIPNINRKLVIKDQQYLLGISNAISLVHCPEDLANRDWSFVPFQMANCGQPSP</sequence>
<protein>
    <submittedName>
        <fullName evidence="1">Uncharacterized protein</fullName>
    </submittedName>
</protein>